<dbReference type="OrthoDB" id="422066at2759"/>
<feature type="transmembrane region" description="Helical" evidence="2">
    <location>
        <begin position="1001"/>
        <end position="1019"/>
    </location>
</feature>
<dbReference type="PANTHER" id="PTHR30244:SF34">
    <property type="entry name" value="DTDP-4-AMINO-4,6-DIDEOXYGALACTOSE TRANSAMINASE"/>
    <property type="match status" value="1"/>
</dbReference>
<dbReference type="InterPro" id="IPR015424">
    <property type="entry name" value="PyrdxlP-dep_Trfase"/>
</dbReference>
<feature type="transmembrane region" description="Helical" evidence="2">
    <location>
        <begin position="764"/>
        <end position="788"/>
    </location>
</feature>
<feature type="transmembrane region" description="Helical" evidence="2">
    <location>
        <begin position="166"/>
        <end position="185"/>
    </location>
</feature>
<keyword evidence="2" id="KW-1133">Transmembrane helix</keyword>
<accession>A0A9P1BV93</accession>
<feature type="transmembrane region" description="Helical" evidence="2">
    <location>
        <begin position="1301"/>
        <end position="1322"/>
    </location>
</feature>
<dbReference type="SUPFAM" id="SSF53383">
    <property type="entry name" value="PLP-dependent transferases"/>
    <property type="match status" value="2"/>
</dbReference>
<dbReference type="PANTHER" id="PTHR30244">
    <property type="entry name" value="TRANSAMINASE"/>
    <property type="match status" value="1"/>
</dbReference>
<feature type="compositionally biased region" description="Polar residues" evidence="1">
    <location>
        <begin position="354"/>
        <end position="363"/>
    </location>
</feature>
<dbReference type="EMBL" id="CAMXCT010000552">
    <property type="protein sequence ID" value="CAI3980312.1"/>
    <property type="molecule type" value="Genomic_DNA"/>
</dbReference>
<feature type="region of interest" description="Disordered" evidence="1">
    <location>
        <begin position="587"/>
        <end position="659"/>
    </location>
</feature>
<name>A0A9P1BV93_9DINO</name>
<evidence type="ECO:0000313" key="5">
    <source>
        <dbReference type="EMBL" id="CAL4767624.1"/>
    </source>
</evidence>
<dbReference type="InterPro" id="IPR000653">
    <property type="entry name" value="DegT/StrS_aminotransferase"/>
</dbReference>
<feature type="transmembrane region" description="Helical" evidence="2">
    <location>
        <begin position="503"/>
        <end position="531"/>
    </location>
</feature>
<feature type="transmembrane region" description="Helical" evidence="2">
    <location>
        <begin position="35"/>
        <end position="54"/>
    </location>
</feature>
<dbReference type="EMBL" id="CAMXCT030000552">
    <property type="protein sequence ID" value="CAL4767624.1"/>
    <property type="molecule type" value="Genomic_DNA"/>
</dbReference>
<feature type="transmembrane region" description="Helical" evidence="2">
    <location>
        <begin position="100"/>
        <end position="122"/>
    </location>
</feature>
<feature type="region of interest" description="Disordered" evidence="1">
    <location>
        <begin position="1352"/>
        <end position="1371"/>
    </location>
</feature>
<feature type="region of interest" description="Disordered" evidence="1">
    <location>
        <begin position="307"/>
        <end position="381"/>
    </location>
</feature>
<dbReference type="GO" id="GO:0000271">
    <property type="term" value="P:polysaccharide biosynthetic process"/>
    <property type="evidence" value="ECO:0007669"/>
    <property type="project" value="TreeGrafter"/>
</dbReference>
<keyword evidence="6" id="KW-1185">Reference proteome</keyword>
<feature type="region of interest" description="Disordered" evidence="1">
    <location>
        <begin position="2044"/>
        <end position="2069"/>
    </location>
</feature>
<reference evidence="4" key="2">
    <citation type="submission" date="2024-04" db="EMBL/GenBank/DDBJ databases">
        <authorList>
            <person name="Chen Y."/>
            <person name="Shah S."/>
            <person name="Dougan E. K."/>
            <person name="Thang M."/>
            <person name="Chan C."/>
        </authorList>
    </citation>
    <scope>NUCLEOTIDE SEQUENCE [LARGE SCALE GENOMIC DNA]</scope>
</reference>
<dbReference type="EMBL" id="CAMXCT020000552">
    <property type="protein sequence ID" value="CAL1133687.1"/>
    <property type="molecule type" value="Genomic_DNA"/>
</dbReference>
<keyword evidence="2" id="KW-0812">Transmembrane</keyword>
<proteinExistence type="predicted"/>
<sequence>MKCLWPGCNVWSPWMLCWGQSYVPDKDLIWNLPRCPAIVPVLLASASLVFLILAGGTEDTVVRCDVLGLCVGLFATLVFGFVVLGFLARNSQKGTPVFRLIWQQFLLLLWVCSAIFLFFAFVSVVPIFLLQTLASLAAASFAMTVGSVLLRIWWNLAYFPPLAERFGLLASIASWSSAYIVLLLHREVEGHFAGLSSHLSREEHLILFSFGGFLISTALWFLALLLPCGRRALQGKKVEVKEDSVSRYPSKEEPVEEADQQLDTVVEIKDALDETPGRLLHLQEGADVPSEVEPEDSAVHCVVAELPGEVSPEEDRDETPAAKPVLSGTTAPFPFPRGPSRPRRRCEQAWGSPSRHSLVQSLSAVPEGDEDTAEGELPEAPPVARLNVRSFLAKAAPVPLEEGPAKETLSDDANTAPSETAATLPEADSPHVPPAPCEDLPVSQVSEEILSEEPLPRPTHSEIRTGHWRKVLRPQTLGLADITFADVGRAAVVSLSAHACAGLILLLGGYIIVVVLALLSVKILFLIAAWLDNCRLHDPEPCQVPEEVPTLTPEISVASTSPAASPLAKVPEAYAASWGFFLPDHPKDVGDPTADRGTMPPVQEEDLPDPKADFGPGHSENADQGPEADPTDQGAHAPRKSAHVERPGGARPGRRRPDADLWQLPGVRETLLFFGCENIFALFDALRLPSMVFCLTALHVPHFPSPSPQSHAWNEIIGSLDSADKTQGEDDVISPNKHSATGARCSWRWMGPVLATTALLCTPLALFVISSVYAGLLFFVFVFDLVFIEKYTASSLSRHFILAAVNATCLDSQRLSALGSFVRPSECARQVMRSTTHAAFSMGPLIEGRRACHPQQGVAEASFIDIFYDGAGPFCPWMSNPGFDFFVIEKHQPCSVLGRGTSLVVSNATAFSHRVSDDLPSTLAVHCEICSTIMQGILDVAHGLLHADVLLHQLLSAATPGFHRLGAAAFALGAAVATLLLVLLDVYSLLALGRQAVSLRMGVPLLHYATAGVLGQVWGTEVLEQLVILFLHAVLMAGMSFQLELANDFWPELHCTRNKEIAESEHNAWHQTVRWTGTALVFFAAAVSILLAAALMGGFAYRAHNSLPRWAVSLACPSDVKLSRFVATPSFSECRHEHLAVDPDVLSYKALARPMLGALASLGIWHRSSSVVFQVVKRQDWYLPSMPDDSSRTCVFPSDCVSWASVATATANSLSVSWLLLPYGGLPARACLYLNERILFASGTDGGSSADEPDQLARHVLEDAGLCLHMARWGAASGHLVTLLLLLAVDFLDLGQQREKMILNLLVAGAVLSALRSVMAMVQNISCFLRRRGLVFACRQLLQDSLPSRVVQSHTRAQQKTHPRSRSEEEADALGIQPWCGGHFLGKTWQRGSARVPPRSLPGERDDDCLSGLTSKERERVVLACRDLLQLDWVKSAQLPGQIRCKLAAARSSRSSRVRLAETLRGQQHVASGWLFGALLLALREVAEEDLCAQNCALEAKAVVSKHLRDFSSGSKHMQRVKQRDGPQPFGTQAADMASLKMAPELPGSPVKNDAGDSDTASTDMNSSVSDSVKRRLLEIPQEVGLQNVQLLFKKDMLNRYQAKEEDYNFLLKCEKFFAEYVGTKYALSLNSGGIAISLGLEGIKRVFFPDVEIDRIRVYSNAFTFNAVPSACVVAGFASTLKLIEATPELTIDTDHLEACIKEDLASGNFAPGNMILVLSYMRGRVPNMHTIMDICEKYQVQLLEDSAHGYGCSFDGRMCGSFGVVSTISTQANKLVNTGEGGMVLTSNEALQAFFIFSAGSYEELWKKHGPMTPPEEVALQYKYTTVNKSVRMTNMQGAIMFPQLSVMSERIEQHNSMYAFLMAATKEKMEALSPGSSKKIYFIPQVHGLVGPVYDSMQMQFRKGDGSIAEEELPGLNSFLEDMQARKHGIAKFSDPANARNFLSWQYLKPDDILPDALPKTRQHLVNVVDLRLLCHDTEVEMDKLASDLVECFKLHFCAVGDILEATGQEQEARRNLEEVGLAFIFLKVEQAADMASLKMAPELPGSPVKNDAGDSDTASTDMNSSVSDSVKRRLLEIPQEVGLQNVQLLFKKDMLNRYQAKEEDYNFLLKCEKFFAEYVGTKYALSLNSGGIAISLGLEGIKRVFFPDVEIDRIRVYSNAFTFNAVPSACVVAGFASTLKLIEATPELTIDTDHLEACIKEDLASGNFAPGNMILVLSYMRGRVPNMHTIMDICEKYQVQLLEDSAHGYGCSFDGRMCGSFGVVSTISTQANKLVNTGEGGMVLTSNEALQAFFIFSAGSYEELWKKHGPMTPPEEVALQYKYTTVNKSVRMTNMQGAIMFPQLSVMSERIEQHNSMYAFLMAATKEKMEALSPGSSKKIYFIPQVHGLVGPVYDSMQMQFRKGDGSIAEEELPGLNSFLKDMQARKHGIAKFSDPANARNFLSWQYLKPDDILPDALPKTRQHLLNVVDLRLLCHDTEIEMDKLASDLVECFKFHF</sequence>
<organism evidence="3">
    <name type="scientific">Cladocopium goreaui</name>
    <dbReference type="NCBI Taxonomy" id="2562237"/>
    <lineage>
        <taxon>Eukaryota</taxon>
        <taxon>Sar</taxon>
        <taxon>Alveolata</taxon>
        <taxon>Dinophyceae</taxon>
        <taxon>Suessiales</taxon>
        <taxon>Symbiodiniaceae</taxon>
        <taxon>Cladocopium</taxon>
    </lineage>
</organism>
<reference evidence="3" key="1">
    <citation type="submission" date="2022-10" db="EMBL/GenBank/DDBJ databases">
        <authorList>
            <person name="Chen Y."/>
            <person name="Dougan E. K."/>
            <person name="Chan C."/>
            <person name="Rhodes N."/>
            <person name="Thang M."/>
        </authorList>
    </citation>
    <scope>NUCLEOTIDE SEQUENCE</scope>
</reference>
<feature type="transmembrane region" description="Helical" evidence="2">
    <location>
        <begin position="1079"/>
        <end position="1101"/>
    </location>
</feature>
<feature type="compositionally biased region" description="Acidic residues" evidence="1">
    <location>
        <begin position="367"/>
        <end position="377"/>
    </location>
</feature>
<feature type="region of interest" description="Disordered" evidence="1">
    <location>
        <begin position="1543"/>
        <end position="1568"/>
    </location>
</feature>
<dbReference type="GO" id="GO:0008483">
    <property type="term" value="F:transaminase activity"/>
    <property type="evidence" value="ECO:0007669"/>
    <property type="project" value="TreeGrafter"/>
</dbReference>
<feature type="transmembrane region" description="Helical" evidence="2">
    <location>
        <begin position="965"/>
        <end position="989"/>
    </location>
</feature>
<dbReference type="Gene3D" id="3.40.640.10">
    <property type="entry name" value="Type I PLP-dependent aspartate aminotransferase-like (Major domain)"/>
    <property type="match status" value="2"/>
</dbReference>
<dbReference type="Pfam" id="PF01041">
    <property type="entry name" value="DegT_DnrJ_EryC1"/>
    <property type="match status" value="2"/>
</dbReference>
<evidence type="ECO:0000313" key="6">
    <source>
        <dbReference type="Proteomes" id="UP001152797"/>
    </source>
</evidence>
<feature type="compositionally biased region" description="Polar residues" evidence="1">
    <location>
        <begin position="2060"/>
        <end position="2069"/>
    </location>
</feature>
<feature type="transmembrane region" description="Helical" evidence="2">
    <location>
        <begin position="66"/>
        <end position="88"/>
    </location>
</feature>
<evidence type="ECO:0000256" key="1">
    <source>
        <dbReference type="SAM" id="MobiDB-lite"/>
    </source>
</evidence>
<evidence type="ECO:0000313" key="4">
    <source>
        <dbReference type="EMBL" id="CAL1133687.1"/>
    </source>
</evidence>
<feature type="compositionally biased region" description="Polar residues" evidence="1">
    <location>
        <begin position="1559"/>
        <end position="1568"/>
    </location>
</feature>
<protein>
    <submittedName>
        <fullName evidence="5">Pheophorbide a oxygenase, chloroplastic</fullName>
    </submittedName>
</protein>
<keyword evidence="2" id="KW-0472">Membrane</keyword>
<feature type="compositionally biased region" description="Polar residues" evidence="1">
    <location>
        <begin position="411"/>
        <end position="421"/>
    </location>
</feature>
<dbReference type="Proteomes" id="UP001152797">
    <property type="component" value="Unassembled WGS sequence"/>
</dbReference>
<comment type="caution">
    <text evidence="3">The sequence shown here is derived from an EMBL/GenBank/DDBJ whole genome shotgun (WGS) entry which is preliminary data.</text>
</comment>
<feature type="region of interest" description="Disordered" evidence="1">
    <location>
        <begin position="399"/>
        <end position="436"/>
    </location>
</feature>
<evidence type="ECO:0000313" key="3">
    <source>
        <dbReference type="EMBL" id="CAI3980312.1"/>
    </source>
</evidence>
<dbReference type="InterPro" id="IPR015421">
    <property type="entry name" value="PyrdxlP-dep_Trfase_major"/>
</dbReference>
<feature type="transmembrane region" description="Helical" evidence="2">
    <location>
        <begin position="205"/>
        <end position="226"/>
    </location>
</feature>
<dbReference type="GO" id="GO:0030170">
    <property type="term" value="F:pyridoxal phosphate binding"/>
    <property type="evidence" value="ECO:0007669"/>
    <property type="project" value="TreeGrafter"/>
</dbReference>
<gene>
    <name evidence="3" type="ORF">C1SCF055_LOCUS8195</name>
</gene>
<feature type="transmembrane region" description="Helical" evidence="2">
    <location>
        <begin position="1026"/>
        <end position="1043"/>
    </location>
</feature>
<evidence type="ECO:0000256" key="2">
    <source>
        <dbReference type="SAM" id="Phobius"/>
    </source>
</evidence>
<feature type="transmembrane region" description="Helical" evidence="2">
    <location>
        <begin position="128"/>
        <end position="154"/>
    </location>
</feature>